<dbReference type="OMA" id="GVAHARY"/>
<dbReference type="EMBL" id="CAJVNV010000333">
    <property type="protein sequence ID" value="CAG8161858.1"/>
    <property type="molecule type" value="Genomic_DNA"/>
</dbReference>
<dbReference type="AlphaFoldDB" id="A0A1V6Z2E9"/>
<dbReference type="STRING" id="60175.A0A1V6Z2E9"/>
<name>A0A1V6Z2E9_PENNA</name>
<protein>
    <recommendedName>
        <fullName evidence="6">Transcription factor hoxa13</fullName>
    </recommendedName>
</protein>
<evidence type="ECO:0008006" key="6">
    <source>
        <dbReference type="Google" id="ProtNLM"/>
    </source>
</evidence>
<keyword evidence="2" id="KW-0812">Transmembrane</keyword>
<gene>
    <name evidence="4" type="ORF">PENNAL_c0005G00061</name>
    <name evidence="3" type="ORF">PNAL_LOCUS6391</name>
</gene>
<dbReference type="Proteomes" id="UP000191691">
    <property type="component" value="Unassembled WGS sequence"/>
</dbReference>
<dbReference type="Proteomes" id="UP001153461">
    <property type="component" value="Unassembled WGS sequence"/>
</dbReference>
<feature type="region of interest" description="Disordered" evidence="1">
    <location>
        <begin position="564"/>
        <end position="626"/>
    </location>
</feature>
<accession>A0A1V6Z2E9</accession>
<keyword evidence="5" id="KW-1185">Reference proteome</keyword>
<dbReference type="PANTHER" id="PTHR23242">
    <property type="entry name" value="TRANSCRIPTION FACTOR HOXA13"/>
    <property type="match status" value="1"/>
</dbReference>
<reference evidence="5" key="2">
    <citation type="journal article" date="2017" name="Nat. Microbiol.">
        <title>Global analysis of biosynthetic gene clusters reveals vast potential of secondary metabolite production in Penicillium species.</title>
        <authorList>
            <person name="Nielsen J.C."/>
            <person name="Grijseels S."/>
            <person name="Prigent S."/>
            <person name="Ji B."/>
            <person name="Dainat J."/>
            <person name="Nielsen K.F."/>
            <person name="Frisvad J.C."/>
            <person name="Workman M."/>
            <person name="Nielsen J."/>
        </authorList>
    </citation>
    <scope>NUCLEOTIDE SEQUENCE [LARGE SCALE GENOMIC DNA]</scope>
    <source>
        <strain evidence="5">IBT 13039</strain>
    </source>
</reference>
<evidence type="ECO:0000313" key="3">
    <source>
        <dbReference type="EMBL" id="CAG8161858.1"/>
    </source>
</evidence>
<keyword evidence="2" id="KW-1133">Transmembrane helix</keyword>
<feature type="region of interest" description="Disordered" evidence="1">
    <location>
        <begin position="647"/>
        <end position="672"/>
    </location>
</feature>
<proteinExistence type="predicted"/>
<feature type="region of interest" description="Disordered" evidence="1">
    <location>
        <begin position="1"/>
        <end position="20"/>
    </location>
</feature>
<evidence type="ECO:0000313" key="4">
    <source>
        <dbReference type="EMBL" id="OQE93674.1"/>
    </source>
</evidence>
<feature type="compositionally biased region" description="Low complexity" evidence="1">
    <location>
        <begin position="287"/>
        <end position="327"/>
    </location>
</feature>
<dbReference type="OrthoDB" id="3260408at2759"/>
<evidence type="ECO:0000256" key="2">
    <source>
        <dbReference type="SAM" id="Phobius"/>
    </source>
</evidence>
<evidence type="ECO:0000256" key="1">
    <source>
        <dbReference type="SAM" id="MobiDB-lite"/>
    </source>
</evidence>
<dbReference type="PANTHER" id="PTHR23242:SF9">
    <property type="entry name" value="TRANSCRIPTION FACTOR HOXA13"/>
    <property type="match status" value="1"/>
</dbReference>
<reference evidence="4" key="1">
    <citation type="submission" date="2016-10" db="EMBL/GenBank/DDBJ databases">
        <title>Uncovering the secondary metabolism of Penicillium species provides insights into the evolution of 6-MSA pathways.</title>
        <authorList>
            <person name="Nielsen J.C."/>
            <person name="Nielsen J."/>
        </authorList>
    </citation>
    <scope>NUCLEOTIDE SEQUENCE [LARGE SCALE GENOMIC DNA]</scope>
    <source>
        <strain evidence="4">IBT 13039</strain>
    </source>
</reference>
<sequence length="1273" mass="136254">MVVKENGQVADVTPKAKGQTDLEKPRKKGFVRWTVGLVVRLCIWYTLVTTFLRCPSRLADLTEASPRVCKPYLIARSHVEPYMTPYYDIYAAPYVDQARPYVDQARPYVEVFNQQVYTPASKVAKSGYEKYGAPALKQAQVYGIEQWQHQVTPRLQTAQDKVHQLYLTEIDPYVQQSVAIVSPYYQWVNTAVLNVYQGHLVPFYARSKPFVGKAYSTGQDVLTTHVLPGAQYTWSSAVYFANSSLWPHVTGLYSEQVEPQLVKIGQRLASYREGKRLRAVVEDVDNSSTVQPVTSSTTKSQEQIHTTTTVTSTSTPQASPQPTLTPTEQAQQAREKIDSDLERWQEKFALAANKGIEDLEERIGEIVSALVASSANSHGQSLYTALRSVSAEQLSSIKQRINELADSMPEEDAPEIEEVTSDLLIGDIRTSAISVRDRAHALREWSISFEDELIRRVTAAVNSTLDVLDSIRDLGLQEIGMRWAWMDGVTYKDWAKYHALKAQLEEWRNDIRNVGMNHKSVSDARAVSSDILDQGMYEAEQAAKELVRLKDVGIWKIAAREVSDDFETRTEAPPARPKPQEETEESDEEAAKVDSDNDESTEEVAASMSDDAYEETLSTNEPSAAVDAEAKFDGADESVINDDIVEEEQPSERPAFGVSAADANSHQAPILDGEGQDVLDSLASNAGDTYAAASNAVSEAIYGASSTPGVSDKAASLASEQYSLAWSAASTVIHGAPLSPGEKAYSDASEKYSDAVAAASSAIYGTPTPVVGSLMGEASSAFADSAAQARVLYEIAKSQVLAQMAESSAPAHAQLLSSIESAYSGSVKYATDALESKLRAVHATSTPSNAGPRAQISSIASSRLNQGLSLASEQLAQVQPPATTGRLPHGDLEPFVLDAQRRYYEAIGLAHDHYSAFVSTASGAVYGAPTPTPTGGSMGIIEEARSQYEQASSLASASLAAVVASASSVMSTADGGKTQSIIDDASSRYNAALSAASSSLSAASISASSAIYGTSTGPVESLSSQASENWENLISKASQQIYGAPTPYLHQVVNNGRPQFEAVQEIVSELIVGKQPSFTESVLSKLRAAYETPYPAAAACSASSYINEAYGSASSAAASVVSEAPSVEDIIQHANDQLHAAVETASVGIYGTRSGSYEKATDAAADAYSTASSQVSNAVYGKESSYIDVAKDAIENIQSTASAAIYGEEPSAMEGAAIRLAEAKENAMSQLAYLASNLPDRNVVPEAVETAASHVKDTTSSIKSAAASVKDEL</sequence>
<comment type="caution">
    <text evidence="4">The sequence shown here is derived from an EMBL/GenBank/DDBJ whole genome shotgun (WGS) entry which is preliminary data.</text>
</comment>
<evidence type="ECO:0000313" key="5">
    <source>
        <dbReference type="Proteomes" id="UP000191691"/>
    </source>
</evidence>
<organism evidence="4 5">
    <name type="scientific">Penicillium nalgiovense</name>
    <dbReference type="NCBI Taxonomy" id="60175"/>
    <lineage>
        <taxon>Eukaryota</taxon>
        <taxon>Fungi</taxon>
        <taxon>Dikarya</taxon>
        <taxon>Ascomycota</taxon>
        <taxon>Pezizomycotina</taxon>
        <taxon>Eurotiomycetes</taxon>
        <taxon>Eurotiomycetidae</taxon>
        <taxon>Eurotiales</taxon>
        <taxon>Aspergillaceae</taxon>
        <taxon>Penicillium</taxon>
    </lineage>
</organism>
<dbReference type="EMBL" id="MOOB01000005">
    <property type="protein sequence ID" value="OQE93674.1"/>
    <property type="molecule type" value="Genomic_DNA"/>
</dbReference>
<feature type="region of interest" description="Disordered" evidence="1">
    <location>
        <begin position="286"/>
        <end position="334"/>
    </location>
</feature>
<reference evidence="3" key="3">
    <citation type="submission" date="2021-07" db="EMBL/GenBank/DDBJ databases">
        <authorList>
            <person name="Branca A.L. A."/>
        </authorList>
    </citation>
    <scope>NUCLEOTIDE SEQUENCE</scope>
</reference>
<keyword evidence="2" id="KW-0472">Membrane</keyword>
<feature type="transmembrane region" description="Helical" evidence="2">
    <location>
        <begin position="30"/>
        <end position="52"/>
    </location>
</feature>